<proteinExistence type="inferred from homology"/>
<reference evidence="6 7" key="1">
    <citation type="submission" date="2024-06" db="EMBL/GenBank/DDBJ databases">
        <authorList>
            <person name="Kraege A."/>
            <person name="Thomma B."/>
        </authorList>
    </citation>
    <scope>NUCLEOTIDE SEQUENCE [LARGE SCALE GENOMIC DNA]</scope>
</reference>
<feature type="region of interest" description="Disordered" evidence="3">
    <location>
        <begin position="1"/>
        <end position="68"/>
    </location>
</feature>
<feature type="compositionally biased region" description="Low complexity" evidence="3">
    <location>
        <begin position="211"/>
        <end position="227"/>
    </location>
</feature>
<dbReference type="Pfam" id="PF12816">
    <property type="entry name" value="TPR_Vps8"/>
    <property type="match status" value="1"/>
</dbReference>
<evidence type="ECO:0000256" key="3">
    <source>
        <dbReference type="SAM" id="MobiDB-lite"/>
    </source>
</evidence>
<comment type="similarity">
    <text evidence="1">Belongs to the VPS8 family.</text>
</comment>
<feature type="repeat" description="WD" evidence="2">
    <location>
        <begin position="730"/>
        <end position="764"/>
    </location>
</feature>
<protein>
    <submittedName>
        <fullName evidence="6">G11704 protein</fullName>
    </submittedName>
</protein>
<dbReference type="InterPro" id="IPR015943">
    <property type="entry name" value="WD40/YVTN_repeat-like_dom_sf"/>
</dbReference>
<evidence type="ECO:0000256" key="1">
    <source>
        <dbReference type="ARBA" id="ARBA00009422"/>
    </source>
</evidence>
<evidence type="ECO:0000259" key="4">
    <source>
        <dbReference type="Pfam" id="PF12816"/>
    </source>
</evidence>
<feature type="compositionally biased region" description="Polar residues" evidence="3">
    <location>
        <begin position="427"/>
        <end position="444"/>
    </location>
</feature>
<evidence type="ECO:0000256" key="2">
    <source>
        <dbReference type="PROSITE-ProRule" id="PRU00221"/>
    </source>
</evidence>
<evidence type="ECO:0000259" key="5">
    <source>
        <dbReference type="Pfam" id="PF25066"/>
    </source>
</evidence>
<feature type="compositionally biased region" description="Low complexity" evidence="3">
    <location>
        <begin position="524"/>
        <end position="536"/>
    </location>
</feature>
<feature type="region of interest" description="Disordered" evidence="3">
    <location>
        <begin position="2077"/>
        <end position="2136"/>
    </location>
</feature>
<comment type="caution">
    <text evidence="6">The sequence shown here is derived from an EMBL/GenBank/DDBJ whole genome shotgun (WGS) entry which is preliminary data.</text>
</comment>
<dbReference type="PANTHER" id="PTHR12616">
    <property type="entry name" value="VACUOLAR PROTEIN SORTING VPS41"/>
    <property type="match status" value="1"/>
</dbReference>
<feature type="compositionally biased region" description="Low complexity" evidence="3">
    <location>
        <begin position="302"/>
        <end position="315"/>
    </location>
</feature>
<name>A0ABP1GD88_9CHLO</name>
<evidence type="ECO:0000313" key="6">
    <source>
        <dbReference type="EMBL" id="CAL5228549.1"/>
    </source>
</evidence>
<dbReference type="PROSITE" id="PS50082">
    <property type="entry name" value="WD_REPEATS_2"/>
    <property type="match status" value="1"/>
</dbReference>
<feature type="compositionally biased region" description="Low complexity" evidence="3">
    <location>
        <begin position="326"/>
        <end position="352"/>
    </location>
</feature>
<dbReference type="SUPFAM" id="SSF50978">
    <property type="entry name" value="WD40 repeat-like"/>
    <property type="match status" value="1"/>
</dbReference>
<gene>
    <name evidence="6" type="primary">g11704</name>
    <name evidence="6" type="ORF">VP750_LOCUS10455</name>
</gene>
<feature type="region of interest" description="Disordered" evidence="3">
    <location>
        <begin position="1994"/>
        <end position="2027"/>
    </location>
</feature>
<keyword evidence="2" id="KW-0853">WD repeat</keyword>
<keyword evidence="7" id="KW-1185">Reference proteome</keyword>
<dbReference type="PANTHER" id="PTHR12616:SF8">
    <property type="entry name" value="VACUOLAR PROTEIN SORTING-ASSOCIATED PROTEIN 8 HOMOLOG"/>
    <property type="match status" value="1"/>
</dbReference>
<dbReference type="Gene3D" id="2.130.10.10">
    <property type="entry name" value="YVTN repeat-like/Quinoprotein amine dehydrogenase"/>
    <property type="match status" value="1"/>
</dbReference>
<organism evidence="6 7">
    <name type="scientific">Coccomyxa viridis</name>
    <dbReference type="NCBI Taxonomy" id="1274662"/>
    <lineage>
        <taxon>Eukaryota</taxon>
        <taxon>Viridiplantae</taxon>
        <taxon>Chlorophyta</taxon>
        <taxon>core chlorophytes</taxon>
        <taxon>Trebouxiophyceae</taxon>
        <taxon>Trebouxiophyceae incertae sedis</taxon>
        <taxon>Coccomyxaceae</taxon>
        <taxon>Coccomyxa</taxon>
    </lineage>
</organism>
<feature type="compositionally biased region" description="Polar residues" evidence="3">
    <location>
        <begin position="259"/>
        <end position="268"/>
    </location>
</feature>
<feature type="compositionally biased region" description="Polar residues" evidence="3">
    <location>
        <begin position="155"/>
        <end position="184"/>
    </location>
</feature>
<evidence type="ECO:0000313" key="7">
    <source>
        <dbReference type="Proteomes" id="UP001497392"/>
    </source>
</evidence>
<feature type="compositionally biased region" description="Polar residues" evidence="3">
    <location>
        <begin position="513"/>
        <end position="522"/>
    </location>
</feature>
<dbReference type="EMBL" id="CAXHTA020000018">
    <property type="protein sequence ID" value="CAL5228549.1"/>
    <property type="molecule type" value="Genomic_DNA"/>
</dbReference>
<feature type="region of interest" description="Disordered" evidence="3">
    <location>
        <begin position="117"/>
        <end position="227"/>
    </location>
</feature>
<dbReference type="Pfam" id="PF23410">
    <property type="entry name" value="Beta-prop_VPS8"/>
    <property type="match status" value="1"/>
</dbReference>
<feature type="domain" description="Vacuolar protein sorting-associated protein 8 central" evidence="4">
    <location>
        <begin position="1199"/>
        <end position="1410"/>
    </location>
</feature>
<feature type="compositionally biased region" description="Basic and acidic residues" evidence="3">
    <location>
        <begin position="187"/>
        <end position="196"/>
    </location>
</feature>
<dbReference type="InterPro" id="IPR025941">
    <property type="entry name" value="Vps8_central_dom"/>
</dbReference>
<sequence length="2149" mass="225538">MSDDAFGDLLSGFSTPARQEGTAAKPEMDKDILDLFGPTPTVASASRASAGNGGHPPPAQQIPGSRASSVAYEDAVSQGFTPDATASLLDFDTPFASPTSPAAQQGWQHAPSILGRSAAQGAQTAHHTVSAPGHDPFLRSNPAQQQPGLARIEQPSLSSMEAPEQPSSGDSQQAEHVSQPSSGATHGELRLHDSSGMKHGPVVHLGDPSESALDSAGSGLSLSDGDASASVLSSLGEAPDFDADVEHSAEAAEVDVPESTGQHSPQRTTADHADASSYAQAPVSARNIIPSSPFQHEPEPDLPASHAASDAHPSPAGLPGPEALPSLAPGAALQQGLSQLSEQLSEAASAASMHSREPRPIQAASSDLMEAWNEQEQLEKQSNAASQLHSRLSVEESDVALSDLAELEQASSMLDSMVESAELMPHQPSSLGSASRQLFDGQQHTSERNTEDSLQGEIESTSTHASEHEQQHGRHKHDGSGHALPKLADVLSSGGSITEDSVPTEDFGLHSMQLRSDSSAVQHPSAPSTPSAEESALNASKVQQANMAPLNSMLVAEAPRLRPADNAFREGEPVGEHGLAQSASESMPDGAARPDDALKLGQGADRLAHAEALERALAVGSNVDDAAQPGTDPLARVRQRLAQAGADWPPGGGPGPRGSTVGGSLCMRIDGIAALQQAATNYRTHGAARVVACFHGVVALGMSGGAAFVLLPRGLSAEGGPEVSKLGEPRAGDDVAVSALTFSPLGNILAVGHANGDIAFWELRRAGWECGKLVKDAHVTTVVACTFLEASSSTERATALSSDSRGRLVFHNVTGYLSITNFIAGRLAKSTQQAVLLDGRQLGTLCHLAALRLPPKGASKAAPDDAARQLFFQDGWSPFDGLVLMCSAKGAYVGRVLPEGRLILLHNIPRPPDTPQGCLPCAAWRACHPAQALNKRAGAALALGWGQQVVLLDVPLVRPTADTTPDGQVAAADSAAQQAAMSPTVMQSWNLVCPVIGLAWLEGPGLAVVQERGTRTLIHLYNQQGTQVLEHLDLDDSLIPNQHLAVPGSSELSYTSSLASAPERMMLLTTQGVRTARLMTWQERLASLRDIGRWDHALLLGLSLLGAAEAPGSQDASQALALRGGRSAGRGADPKAIADALWSLMLGYLDARLPGSTKEDAASAAGNAVDMCLGLERRTLLWEDVVPRFQQAQALGALLDCLLPRIMAGQLQSLAPEVMQALVEQCAAAGKVADVERCVLRLDLATLDFNQVTRLCRMHQLHSALAFLFTRALSDYAAPAAELLLAHVHGLPPDSQGNANGGRQQEWGTKTQTGYKLLVYLKCGLSGEAFPPGTGDVPTEIQASVKLQLLAFLLFSTLESVHRLAAAFGGGDDEYALDESAEALLPGPHAALRCLIRLDAGAVLMILKQALESWDATESDLADAASIFMVPPPEAFQSACSATQAVVDALIRVVQAERPQPGLSAPSKAGALGTGNARAQSLAFVAEFVTAGRATVQLQDALPILQCLAERSEEVAPHSQEESFAAVLLSAVAGRPESDAEADNVLRRALQLARDAGYVQAQAQVYHSMGNYKQALQWYLESEGHPEAAFRYIDAAINGGPSVRKVSHTRLPAFKANVMDAMPRLVERDSSATAGIMLSSFPQEHAAAVRQLQGSPKLQYKYLKAALQETAARAEQAAGSPSKVATESAAAGAHEALLAQHGVGELYVRLLCQFEPGAVLPFLQSHDAYRVEEVLPYTERFGVADAQGYLLERLGDVTSALAIYCDAADRANSELVAAILAGSLPLGSLPIPAQTRLARAGSVQEHSEGQSNLARLFANGTAENQAAKEPKQANGGLPKLLHEAQKALKGAVSLCKRHSRDAAPRAAQELWFTVLQRYVTLLRRMRQLARQQNAASAAPEQAQRLAAVQEAITAFMEDVISDMAGYVPLKAIAERILASYASDPFGDFKGTLVGLLAAFSYELSILHTASRLTSADAFRTLHALYRERTHPVAMSSGGLASSSTMEGGQDEEGTHEPSSSAASAGTGRMKFARTGMSPVAHPAQAHRLQLLSDINSGGLVVNSRSMGLFLAPAAEKVRSPPPPAIASAPGSYPFRPGSGQERAAAQMAGRSGRLAGSGVNLTGPSMEPQSPAHRGGVDINYLRLHDLHL</sequence>
<feature type="compositionally biased region" description="Polar residues" evidence="3">
    <location>
        <begin position="380"/>
        <end position="390"/>
    </location>
</feature>
<feature type="domain" description="VPS8-like TPR-like repeats" evidence="5">
    <location>
        <begin position="1840"/>
        <end position="1988"/>
    </location>
</feature>
<accession>A0ABP1GD88</accession>
<dbReference type="InterPro" id="IPR001680">
    <property type="entry name" value="WD40_rpt"/>
</dbReference>
<dbReference type="InterPro" id="IPR036322">
    <property type="entry name" value="WD40_repeat_dom_sf"/>
</dbReference>
<feature type="region of interest" description="Disordered" evidence="3">
    <location>
        <begin position="416"/>
        <end position="544"/>
    </location>
</feature>
<dbReference type="InterPro" id="IPR045111">
    <property type="entry name" value="Vps41/Vps8"/>
</dbReference>
<feature type="region of interest" description="Disordered" evidence="3">
    <location>
        <begin position="242"/>
        <end position="396"/>
    </location>
</feature>
<dbReference type="Pfam" id="PF25066">
    <property type="entry name" value="TPR_VPS8_2"/>
    <property type="match status" value="1"/>
</dbReference>
<dbReference type="InterPro" id="IPR059070">
    <property type="entry name" value="TPR_VPS8_2"/>
</dbReference>
<dbReference type="Proteomes" id="UP001497392">
    <property type="component" value="Unassembled WGS sequence"/>
</dbReference>